<dbReference type="InterPro" id="IPR039425">
    <property type="entry name" value="RNA_pol_sigma-70-like"/>
</dbReference>
<dbReference type="Gene3D" id="1.10.10.10">
    <property type="entry name" value="Winged helix-like DNA-binding domain superfamily/Winged helix DNA-binding domain"/>
    <property type="match status" value="1"/>
</dbReference>
<evidence type="ECO:0000259" key="6">
    <source>
        <dbReference type="Pfam" id="PF08281"/>
    </source>
</evidence>
<accession>A0A2Z3GJE2</accession>
<dbReference type="InterPro" id="IPR007627">
    <property type="entry name" value="RNA_pol_sigma70_r2"/>
</dbReference>
<comment type="similarity">
    <text evidence="1">Belongs to the sigma-70 factor family. ECF subfamily.</text>
</comment>
<dbReference type="GO" id="GO:0006352">
    <property type="term" value="P:DNA-templated transcription initiation"/>
    <property type="evidence" value="ECO:0007669"/>
    <property type="project" value="InterPro"/>
</dbReference>
<evidence type="ECO:0000313" key="8">
    <source>
        <dbReference type="Proteomes" id="UP000245999"/>
    </source>
</evidence>
<proteinExistence type="inferred from homology"/>
<keyword evidence="4" id="KW-0804">Transcription</keyword>
<evidence type="ECO:0000313" key="7">
    <source>
        <dbReference type="EMBL" id="AWM31787.1"/>
    </source>
</evidence>
<keyword evidence="8" id="KW-1185">Reference proteome</keyword>
<evidence type="ECO:0000256" key="2">
    <source>
        <dbReference type="ARBA" id="ARBA00023015"/>
    </source>
</evidence>
<dbReference type="InterPro" id="IPR014284">
    <property type="entry name" value="RNA_pol_sigma-70_dom"/>
</dbReference>
<dbReference type="InterPro" id="IPR013325">
    <property type="entry name" value="RNA_pol_sigma_r2"/>
</dbReference>
<organism evidence="7 8">
    <name type="scientific">Hymenobacter nivis</name>
    <dbReference type="NCBI Taxonomy" id="1850093"/>
    <lineage>
        <taxon>Bacteria</taxon>
        <taxon>Pseudomonadati</taxon>
        <taxon>Bacteroidota</taxon>
        <taxon>Cytophagia</taxon>
        <taxon>Cytophagales</taxon>
        <taxon>Hymenobacteraceae</taxon>
        <taxon>Hymenobacter</taxon>
    </lineage>
</organism>
<dbReference type="SUPFAM" id="SSF88659">
    <property type="entry name" value="Sigma3 and sigma4 domains of RNA polymerase sigma factors"/>
    <property type="match status" value="1"/>
</dbReference>
<evidence type="ECO:0000256" key="4">
    <source>
        <dbReference type="ARBA" id="ARBA00023163"/>
    </source>
</evidence>
<dbReference type="PANTHER" id="PTHR43133:SF46">
    <property type="entry name" value="RNA POLYMERASE SIGMA-70 FACTOR ECF SUBFAMILY"/>
    <property type="match status" value="1"/>
</dbReference>
<dbReference type="InterPro" id="IPR036388">
    <property type="entry name" value="WH-like_DNA-bd_sf"/>
</dbReference>
<dbReference type="PANTHER" id="PTHR43133">
    <property type="entry name" value="RNA POLYMERASE ECF-TYPE SIGMA FACTO"/>
    <property type="match status" value="1"/>
</dbReference>
<sequence>MATPNDAALDTRLTHLRQADPAAFLEALFKAFYAPLGAVAYRVVPDRAAVEDILQDVFLRVWQGLATLPAIDSHRAYLTRMALNAAVRYQQRAQRHVAWDEAPPASAPVAPDALAQLHATETTAAVAAALAHLPPQCRVVFELSRYEEMSYQQIAEALEISPKTVENQMGKALRILRRELAGVLKNLYGLLLYLLALRALSAGGGPARPAPAAIFGGRVGVGAPWRIRTVPGPVLFPRLPA</sequence>
<dbReference type="EMBL" id="CP029145">
    <property type="protein sequence ID" value="AWM31787.1"/>
    <property type="molecule type" value="Genomic_DNA"/>
</dbReference>
<dbReference type="AlphaFoldDB" id="A0A2Z3GJE2"/>
<dbReference type="Pfam" id="PF04542">
    <property type="entry name" value="Sigma70_r2"/>
    <property type="match status" value="1"/>
</dbReference>
<dbReference type="InterPro" id="IPR013324">
    <property type="entry name" value="RNA_pol_sigma_r3/r4-like"/>
</dbReference>
<name>A0A2Z3GJE2_9BACT</name>
<dbReference type="Proteomes" id="UP000245999">
    <property type="component" value="Chromosome"/>
</dbReference>
<evidence type="ECO:0000259" key="5">
    <source>
        <dbReference type="Pfam" id="PF04542"/>
    </source>
</evidence>
<keyword evidence="2" id="KW-0805">Transcription regulation</keyword>
<evidence type="ECO:0000256" key="1">
    <source>
        <dbReference type="ARBA" id="ARBA00010641"/>
    </source>
</evidence>
<feature type="domain" description="RNA polymerase sigma factor 70 region 4 type 2" evidence="6">
    <location>
        <begin position="125"/>
        <end position="174"/>
    </location>
</feature>
<dbReference type="KEGG" id="hnv:DDQ68_02700"/>
<gene>
    <name evidence="7" type="ORF">DDQ68_02700</name>
</gene>
<dbReference type="NCBIfam" id="TIGR02985">
    <property type="entry name" value="Sig70_bacteroi1"/>
    <property type="match status" value="1"/>
</dbReference>
<dbReference type="SUPFAM" id="SSF88946">
    <property type="entry name" value="Sigma2 domain of RNA polymerase sigma factors"/>
    <property type="match status" value="1"/>
</dbReference>
<keyword evidence="3" id="KW-0731">Sigma factor</keyword>
<reference evidence="8" key="1">
    <citation type="submission" date="2018-04" db="EMBL/GenBank/DDBJ databases">
        <title>Complete genome of Antarctic heterotrophic bacterium Hymenobacter nivis.</title>
        <authorList>
            <person name="Terashima M."/>
        </authorList>
    </citation>
    <scope>NUCLEOTIDE SEQUENCE [LARGE SCALE GENOMIC DNA]</scope>
    <source>
        <strain evidence="8">NBRC 111535</strain>
    </source>
</reference>
<protein>
    <submittedName>
        <fullName evidence="7">RNA polymerase sigma-70 factor</fullName>
    </submittedName>
</protein>
<dbReference type="OrthoDB" id="1524077at2"/>
<dbReference type="GO" id="GO:0003677">
    <property type="term" value="F:DNA binding"/>
    <property type="evidence" value="ECO:0007669"/>
    <property type="project" value="InterPro"/>
</dbReference>
<dbReference type="NCBIfam" id="TIGR02937">
    <property type="entry name" value="sigma70-ECF"/>
    <property type="match status" value="1"/>
</dbReference>
<dbReference type="InterPro" id="IPR014327">
    <property type="entry name" value="RNA_pol_sigma70_bacteroid"/>
</dbReference>
<dbReference type="Pfam" id="PF08281">
    <property type="entry name" value="Sigma70_r4_2"/>
    <property type="match status" value="1"/>
</dbReference>
<dbReference type="InterPro" id="IPR013249">
    <property type="entry name" value="RNA_pol_sigma70_r4_t2"/>
</dbReference>
<dbReference type="GO" id="GO:0016987">
    <property type="term" value="F:sigma factor activity"/>
    <property type="evidence" value="ECO:0007669"/>
    <property type="project" value="UniProtKB-KW"/>
</dbReference>
<evidence type="ECO:0000256" key="3">
    <source>
        <dbReference type="ARBA" id="ARBA00023082"/>
    </source>
</evidence>
<dbReference type="RefSeq" id="WP_109654592.1">
    <property type="nucleotide sequence ID" value="NZ_CP029145.1"/>
</dbReference>
<feature type="domain" description="RNA polymerase sigma-70 region 2" evidence="5">
    <location>
        <begin position="28"/>
        <end position="95"/>
    </location>
</feature>
<dbReference type="Gene3D" id="1.10.1740.10">
    <property type="match status" value="1"/>
</dbReference>